<dbReference type="InterPro" id="IPR010930">
    <property type="entry name" value="Flg_bb/hook_C_dom"/>
</dbReference>
<feature type="domain" description="Flagellar basal-body/hook protein C-terminal" evidence="9">
    <location>
        <begin position="216"/>
        <end position="260"/>
    </location>
</feature>
<dbReference type="Proteomes" id="UP000515733">
    <property type="component" value="Chromosome"/>
</dbReference>
<dbReference type="AlphaFoldDB" id="A0A6S6Y517"/>
<evidence type="ECO:0000259" key="8">
    <source>
        <dbReference type="Pfam" id="PF00460"/>
    </source>
</evidence>
<protein>
    <recommendedName>
        <fullName evidence="3 6">Flagellar basal-body rod protein FlgG</fullName>
    </recommendedName>
    <alternativeName>
        <fullName evidence="5 7">Distal rod protein</fullName>
    </alternativeName>
</protein>
<evidence type="ECO:0000256" key="5">
    <source>
        <dbReference type="ARBA" id="ARBA00032912"/>
    </source>
</evidence>
<gene>
    <name evidence="11" type="primary">flgG</name>
    <name evidence="11" type="ORF">DENOEST_3383</name>
</gene>
<dbReference type="InterPro" id="IPR053967">
    <property type="entry name" value="LlgE_F_G-like_D1"/>
</dbReference>
<evidence type="ECO:0000256" key="2">
    <source>
        <dbReference type="ARBA" id="ARBA00009677"/>
    </source>
</evidence>
<dbReference type="SUPFAM" id="SSF117143">
    <property type="entry name" value="Flagellar hook protein flgE"/>
    <property type="match status" value="1"/>
</dbReference>
<reference evidence="11 12" key="1">
    <citation type="submission" date="2020-03" db="EMBL/GenBank/DDBJ databases">
        <authorList>
            <consortium name="Genoscope - CEA"/>
            <person name="William W."/>
        </authorList>
    </citation>
    <scope>NUCLEOTIDE SEQUENCE [LARGE SCALE GENOMIC DNA]</scope>
    <source>
        <strain evidence="12">DSM 16959</strain>
    </source>
</reference>
<proteinExistence type="inferred from homology"/>
<keyword evidence="11" id="KW-0966">Cell projection</keyword>
<evidence type="ECO:0000313" key="11">
    <source>
        <dbReference type="EMBL" id="CAB1370537.1"/>
    </source>
</evidence>
<dbReference type="PANTHER" id="PTHR30435:SF19">
    <property type="entry name" value="FLAGELLAR BASAL-BODY ROD PROTEIN FLGG"/>
    <property type="match status" value="1"/>
</dbReference>
<evidence type="ECO:0000259" key="10">
    <source>
        <dbReference type="Pfam" id="PF22692"/>
    </source>
</evidence>
<evidence type="ECO:0000313" key="12">
    <source>
        <dbReference type="Proteomes" id="UP000515733"/>
    </source>
</evidence>
<comment type="similarity">
    <text evidence="2 7">Belongs to the flagella basal body rod proteins family.</text>
</comment>
<dbReference type="Pfam" id="PF06429">
    <property type="entry name" value="Flg_bbr_C"/>
    <property type="match status" value="1"/>
</dbReference>
<evidence type="ECO:0000256" key="4">
    <source>
        <dbReference type="ARBA" id="ARBA00023143"/>
    </source>
</evidence>
<dbReference type="InterPro" id="IPR020013">
    <property type="entry name" value="Flagellar_FlgE/F/G"/>
</dbReference>
<evidence type="ECO:0000256" key="7">
    <source>
        <dbReference type="RuleBase" id="RU362116"/>
    </source>
</evidence>
<comment type="subcellular location">
    <subcellularLocation>
        <location evidence="1 7">Bacterial flagellum basal body</location>
    </subcellularLocation>
</comment>
<evidence type="ECO:0000256" key="1">
    <source>
        <dbReference type="ARBA" id="ARBA00004117"/>
    </source>
</evidence>
<comment type="subunit">
    <text evidence="7">The basal body constitutes a major portion of the flagellar organelle and consists of four rings (L,P,S, and M) mounted on a central rod. The rod consists of about 26 subunits of FlgG in the distal portion, and FlgB, FlgC and FlgF are thought to build up the proximal portion of the rod with about 6 subunits each.</text>
</comment>
<evidence type="ECO:0000256" key="3">
    <source>
        <dbReference type="ARBA" id="ARBA00017948"/>
    </source>
</evidence>
<evidence type="ECO:0000256" key="6">
    <source>
        <dbReference type="NCBIfam" id="TIGR02488"/>
    </source>
</evidence>
<dbReference type="Pfam" id="PF22692">
    <property type="entry name" value="LlgE_F_G_D1"/>
    <property type="match status" value="1"/>
</dbReference>
<keyword evidence="11" id="KW-0282">Flagellum</keyword>
<keyword evidence="12" id="KW-1185">Reference proteome</keyword>
<organism evidence="11 12">
    <name type="scientific">Denitratisoma oestradiolicum</name>
    <dbReference type="NCBI Taxonomy" id="311182"/>
    <lineage>
        <taxon>Bacteria</taxon>
        <taxon>Pseudomonadati</taxon>
        <taxon>Pseudomonadota</taxon>
        <taxon>Betaproteobacteria</taxon>
        <taxon>Nitrosomonadales</taxon>
        <taxon>Sterolibacteriaceae</taxon>
        <taxon>Denitratisoma</taxon>
    </lineage>
</organism>
<dbReference type="OrthoDB" id="9804559at2"/>
<dbReference type="EMBL" id="LR778301">
    <property type="protein sequence ID" value="CAB1370537.1"/>
    <property type="molecule type" value="Genomic_DNA"/>
</dbReference>
<dbReference type="GO" id="GO:0071978">
    <property type="term" value="P:bacterial-type flagellum-dependent swarming motility"/>
    <property type="evidence" value="ECO:0007669"/>
    <property type="project" value="TreeGrafter"/>
</dbReference>
<feature type="domain" description="Flagellar basal body rod protein N-terminal" evidence="8">
    <location>
        <begin position="7"/>
        <end position="35"/>
    </location>
</feature>
<dbReference type="NCBIfam" id="TIGR02488">
    <property type="entry name" value="flgG_G_neg"/>
    <property type="match status" value="1"/>
</dbReference>
<dbReference type="Pfam" id="PF00460">
    <property type="entry name" value="Flg_bb_rod"/>
    <property type="match status" value="1"/>
</dbReference>
<dbReference type="KEGG" id="doe:DENOEST_3383"/>
<accession>A0A6S6Y517</accession>
<evidence type="ECO:0000259" key="9">
    <source>
        <dbReference type="Pfam" id="PF06429"/>
    </source>
</evidence>
<dbReference type="InterPro" id="IPR012834">
    <property type="entry name" value="FlgG_G_neg"/>
</dbReference>
<feature type="domain" description="Flagellar hook protein FlgE/F/G-like D1" evidence="10">
    <location>
        <begin position="96"/>
        <end position="158"/>
    </location>
</feature>
<dbReference type="InterPro" id="IPR037925">
    <property type="entry name" value="FlgE/F/G-like"/>
</dbReference>
<dbReference type="NCBIfam" id="TIGR03506">
    <property type="entry name" value="FlgEFG_subfam"/>
    <property type="match status" value="2"/>
</dbReference>
<keyword evidence="4 7" id="KW-0975">Bacterial flagellum</keyword>
<keyword evidence="11" id="KW-0969">Cilium</keyword>
<sequence>MIRSLWIAKTGLDAQQTQLDVISNNLANVGTNGFKRSRAVFEDLLYQNLRQPGAQSSQQTTIPSGLMLGVGVRPISTEHIFTQGSLQKTENTLDIAINGQGFFQIQMPDGTLSYTRDGAFQKDSTGQVVTSSGYPLSPAITIPSNATSVTVSRDGIVSILQAGSSTPTQIGTVQLATFVNPGGLQSVGENLFVETASSGTPTPNTPGTNGAGLINQGYVETSNVNVAEELVSMIQTQRAYEMNSKAISTSDQMLARLTQL</sequence>
<name>A0A6S6Y517_9PROT</name>
<dbReference type="RefSeq" id="WP_145769288.1">
    <property type="nucleotide sequence ID" value="NZ_LR778301.1"/>
</dbReference>
<dbReference type="PANTHER" id="PTHR30435">
    <property type="entry name" value="FLAGELLAR PROTEIN"/>
    <property type="match status" value="1"/>
</dbReference>
<dbReference type="GO" id="GO:0009426">
    <property type="term" value="C:bacterial-type flagellum basal body, distal rod"/>
    <property type="evidence" value="ECO:0007669"/>
    <property type="project" value="UniProtKB-UniRule"/>
</dbReference>
<dbReference type="InterPro" id="IPR001444">
    <property type="entry name" value="Flag_bb_rod_N"/>
</dbReference>